<evidence type="ECO:0000313" key="3">
    <source>
        <dbReference type="EMBL" id="MBA0086973.1"/>
    </source>
</evidence>
<dbReference type="AlphaFoldDB" id="A0A7V8NT08"/>
<keyword evidence="4" id="KW-1185">Reference proteome</keyword>
<evidence type="ECO:0000256" key="1">
    <source>
        <dbReference type="ARBA" id="ARBA00010790"/>
    </source>
</evidence>
<dbReference type="InterPro" id="IPR007867">
    <property type="entry name" value="GMC_OxRtase_C"/>
</dbReference>
<accession>A0A7V8NT08</accession>
<dbReference type="Pfam" id="PF05199">
    <property type="entry name" value="GMC_oxred_C"/>
    <property type="match status" value="1"/>
</dbReference>
<dbReference type="Gene3D" id="3.30.560.10">
    <property type="entry name" value="Glucose Oxidase, domain 3"/>
    <property type="match status" value="1"/>
</dbReference>
<dbReference type="Proteomes" id="UP000567293">
    <property type="component" value="Unassembled WGS sequence"/>
</dbReference>
<name>A0A7V8NT08_9BACT</name>
<comment type="caution">
    <text evidence="3">The sequence shown here is derived from an EMBL/GenBank/DDBJ whole genome shotgun (WGS) entry which is preliminary data.</text>
</comment>
<gene>
    <name evidence="3" type="ORF">HRJ53_18480</name>
</gene>
<dbReference type="PANTHER" id="PTHR11552">
    <property type="entry name" value="GLUCOSE-METHANOL-CHOLINE GMC OXIDOREDUCTASE"/>
    <property type="match status" value="1"/>
</dbReference>
<dbReference type="InterPro" id="IPR012132">
    <property type="entry name" value="GMC_OxRdtase"/>
</dbReference>
<reference evidence="3" key="1">
    <citation type="submission" date="2020-06" db="EMBL/GenBank/DDBJ databases">
        <title>Legume-microbial interactions unlock mineral nutrients during tropical forest succession.</title>
        <authorList>
            <person name="Epihov D.Z."/>
        </authorList>
    </citation>
    <scope>NUCLEOTIDE SEQUENCE [LARGE SCALE GENOMIC DNA]</scope>
    <source>
        <strain evidence="3">Pan2503</strain>
    </source>
</reference>
<feature type="domain" description="Glucose-methanol-choline oxidoreductase C-terminal" evidence="2">
    <location>
        <begin position="103"/>
        <end position="239"/>
    </location>
</feature>
<sequence length="264" mass="28396">VLCDLPGVGANLQDHPALPVAYECTQPVSLASAESIANLIRYMAFKTGPLTSNVGEAGGFVKTSASRPTPDVQYHFAPGYFIEHGFQQVKEHAYSIIPTLIRPNSRGRITLLSSNPPDAPLIHANYFADPRDTQAVVEGLRIARAIAETNAFAKYRKRELCPGPGIKNDEKSLIAHIEKYAQTLYHPVGTCKMGPARDKLAVVDSELRVHGVEGLRVVDASIMPIVPGGNTNAPTIMVAEKAADLIKGGPRKAQQEPVLSQTLA</sequence>
<evidence type="ECO:0000313" key="4">
    <source>
        <dbReference type="Proteomes" id="UP000567293"/>
    </source>
</evidence>
<dbReference type="EMBL" id="JACDQQ010001767">
    <property type="protein sequence ID" value="MBA0086973.1"/>
    <property type="molecule type" value="Genomic_DNA"/>
</dbReference>
<dbReference type="GO" id="GO:0050660">
    <property type="term" value="F:flavin adenine dinucleotide binding"/>
    <property type="evidence" value="ECO:0007669"/>
    <property type="project" value="InterPro"/>
</dbReference>
<organism evidence="3 4">
    <name type="scientific">Candidatus Acidiferrum panamense</name>
    <dbReference type="NCBI Taxonomy" id="2741543"/>
    <lineage>
        <taxon>Bacteria</taxon>
        <taxon>Pseudomonadati</taxon>
        <taxon>Acidobacteriota</taxon>
        <taxon>Terriglobia</taxon>
        <taxon>Candidatus Acidiferrales</taxon>
        <taxon>Candidatus Acidiferrum</taxon>
    </lineage>
</organism>
<proteinExistence type="inferred from homology"/>
<dbReference type="SUPFAM" id="SSF51905">
    <property type="entry name" value="FAD/NAD(P)-binding domain"/>
    <property type="match status" value="1"/>
</dbReference>
<evidence type="ECO:0000259" key="2">
    <source>
        <dbReference type="Pfam" id="PF05199"/>
    </source>
</evidence>
<dbReference type="SUPFAM" id="SSF54373">
    <property type="entry name" value="FAD-linked reductases, C-terminal domain"/>
    <property type="match status" value="1"/>
</dbReference>
<feature type="non-terminal residue" evidence="3">
    <location>
        <position position="1"/>
    </location>
</feature>
<dbReference type="InterPro" id="IPR036188">
    <property type="entry name" value="FAD/NAD-bd_sf"/>
</dbReference>
<dbReference type="GO" id="GO:0016614">
    <property type="term" value="F:oxidoreductase activity, acting on CH-OH group of donors"/>
    <property type="evidence" value="ECO:0007669"/>
    <property type="project" value="InterPro"/>
</dbReference>
<comment type="similarity">
    <text evidence="1">Belongs to the GMC oxidoreductase family.</text>
</comment>
<protein>
    <submittedName>
        <fullName evidence="3">Choline dehydrogenase</fullName>
    </submittedName>
</protein>
<dbReference type="PANTHER" id="PTHR11552:SF147">
    <property type="entry name" value="CHOLINE DEHYDROGENASE, MITOCHONDRIAL"/>
    <property type="match status" value="1"/>
</dbReference>